<protein>
    <submittedName>
        <fullName evidence="1">Uncharacterized protein</fullName>
    </submittedName>
</protein>
<name>A0AAE0Y390_9GAST</name>
<dbReference type="AlphaFoldDB" id="A0AAE0Y390"/>
<dbReference type="Proteomes" id="UP001283361">
    <property type="component" value="Unassembled WGS sequence"/>
</dbReference>
<evidence type="ECO:0000313" key="1">
    <source>
        <dbReference type="EMBL" id="KAK3730515.1"/>
    </source>
</evidence>
<proteinExistence type="predicted"/>
<evidence type="ECO:0000313" key="2">
    <source>
        <dbReference type="Proteomes" id="UP001283361"/>
    </source>
</evidence>
<keyword evidence="2" id="KW-1185">Reference proteome</keyword>
<gene>
    <name evidence="1" type="ORF">RRG08_018503</name>
</gene>
<reference evidence="1" key="1">
    <citation type="journal article" date="2023" name="G3 (Bethesda)">
        <title>A reference genome for the long-term kleptoplast-retaining sea slug Elysia crispata morphotype clarki.</title>
        <authorList>
            <person name="Eastman K.E."/>
            <person name="Pendleton A.L."/>
            <person name="Shaikh M.A."/>
            <person name="Suttiyut T."/>
            <person name="Ogas R."/>
            <person name="Tomko P."/>
            <person name="Gavelis G."/>
            <person name="Widhalm J.R."/>
            <person name="Wisecaver J.H."/>
        </authorList>
    </citation>
    <scope>NUCLEOTIDE SEQUENCE</scope>
    <source>
        <strain evidence="1">ECLA1</strain>
    </source>
</reference>
<dbReference type="EMBL" id="JAWDGP010007074">
    <property type="protein sequence ID" value="KAK3730515.1"/>
    <property type="molecule type" value="Genomic_DNA"/>
</dbReference>
<organism evidence="1 2">
    <name type="scientific">Elysia crispata</name>
    <name type="common">lettuce slug</name>
    <dbReference type="NCBI Taxonomy" id="231223"/>
    <lineage>
        <taxon>Eukaryota</taxon>
        <taxon>Metazoa</taxon>
        <taxon>Spiralia</taxon>
        <taxon>Lophotrochozoa</taxon>
        <taxon>Mollusca</taxon>
        <taxon>Gastropoda</taxon>
        <taxon>Heterobranchia</taxon>
        <taxon>Euthyneura</taxon>
        <taxon>Panpulmonata</taxon>
        <taxon>Sacoglossa</taxon>
        <taxon>Placobranchoidea</taxon>
        <taxon>Plakobranchidae</taxon>
        <taxon>Elysia</taxon>
    </lineage>
</organism>
<accession>A0AAE0Y390</accession>
<comment type="caution">
    <text evidence="1">The sequence shown here is derived from an EMBL/GenBank/DDBJ whole genome shotgun (WGS) entry which is preliminary data.</text>
</comment>
<sequence length="135" mass="15981">MSQSETDRGRMATSFNGDHVIIRDRSWEDDYQIEIMSQSETDRGRMTTSFNGDHVIIRDRSWEDGYQFQWRSCHNQRQIVGGWLPVSMEIMSQSETDRGRMATSFNGDHVIIRDRSWEDGYLFQRRSCQYQPSLT</sequence>